<evidence type="ECO:0000259" key="3">
    <source>
        <dbReference type="Pfam" id="PF00884"/>
    </source>
</evidence>
<dbReference type="PANTHER" id="PTHR45953">
    <property type="entry name" value="IDURONATE 2-SULFATASE"/>
    <property type="match status" value="1"/>
</dbReference>
<dbReference type="InterPro" id="IPR017850">
    <property type="entry name" value="Alkaline_phosphatase_core_sf"/>
</dbReference>
<gene>
    <name evidence="4" type="ORF">SAMN04488138_12013</name>
</gene>
<dbReference type="AlphaFoldDB" id="A0A1I3W3J4"/>
<dbReference type="OrthoDB" id="9795675at2"/>
<sequence length="712" mass="79907">MTTPERPNILLISMDDAFAFWRFRNAFGVELQTPNLDRICARATAFHAAYCQTPVCGPSRSSFMSGLAPHQTGIFDNYSEIFELLRPEQMWSYRLKEAGYFCSSGGKIHHGYKPRPPEVHNALYSHEAQECHFGPSRTAPHKDFGGAGRGLGTTDEANDSQYYDHTSADYAIDFLRRYNGDAPFYREAGFHNPHPPFRTPARFKEMYDENDFIMPEEWKQKREPDAFAEASFPPNFPLKNEAAWRKTIRNYFSCYSHVDWHIGRVWDALQASTHAKNTLVIITADHGYHMGDKARFRKYTLWEEAAGVPLVIYDPRQDKGQVVKDPVALLDIGQTVMDYAQLPPLQGSPGRSLRPQVEGTAQEDRSVPTFFFGSTGIRHGQFRYISYQDGSEKLYDLESDPWQLRDVSPNHPELAEMRTRLKQTARQYGMFICDDETCEPPPTEYVSVQEHGKQPASPPTNGQIAFGPPDPDMPDYPGWRRYFLRPRTDMSIDLPKAWRELYYPGDIGDKADHLEVRCNDLGCHIDFMGGHQRIALRIFGGRGNDRIETAHDPITAYLQAGDNTVEAGFADATIIGGSGYDRIECQRAENRVHGGTGDAHIICGTGHDIITTGDGRNVVRGNAGTSDVTIDGGTNVIEVGPGDMVLHFQRTGLPQVVKGYKGGELDISDWSTLGPYNLSSDGRDTILTCGTERVRFVATDVAVLRQALVDIE</sequence>
<dbReference type="PANTHER" id="PTHR45953:SF1">
    <property type="entry name" value="IDURONATE 2-SULFATASE"/>
    <property type="match status" value="1"/>
</dbReference>
<keyword evidence="1" id="KW-0479">Metal-binding</keyword>
<dbReference type="Proteomes" id="UP000183299">
    <property type="component" value="Unassembled WGS sequence"/>
</dbReference>
<dbReference type="GO" id="GO:0046872">
    <property type="term" value="F:metal ion binding"/>
    <property type="evidence" value="ECO:0007669"/>
    <property type="project" value="UniProtKB-KW"/>
</dbReference>
<feature type="domain" description="Sulfatase N-terminal" evidence="3">
    <location>
        <begin position="7"/>
        <end position="341"/>
    </location>
</feature>
<dbReference type="GO" id="GO:0005737">
    <property type="term" value="C:cytoplasm"/>
    <property type="evidence" value="ECO:0007669"/>
    <property type="project" value="TreeGrafter"/>
</dbReference>
<evidence type="ECO:0000313" key="4">
    <source>
        <dbReference type="EMBL" id="SFK01773.1"/>
    </source>
</evidence>
<keyword evidence="2" id="KW-0378">Hydrolase</keyword>
<dbReference type="GO" id="GO:0008484">
    <property type="term" value="F:sulfuric ester hydrolase activity"/>
    <property type="evidence" value="ECO:0007669"/>
    <property type="project" value="TreeGrafter"/>
</dbReference>
<dbReference type="InterPro" id="IPR011049">
    <property type="entry name" value="Serralysin-like_metalloprot_C"/>
</dbReference>
<evidence type="ECO:0000256" key="1">
    <source>
        <dbReference type="ARBA" id="ARBA00022723"/>
    </source>
</evidence>
<protein>
    <submittedName>
        <fullName evidence="4">Arylsulfatase A</fullName>
    </submittedName>
</protein>
<keyword evidence="5" id="KW-1185">Reference proteome</keyword>
<dbReference type="STRING" id="576117.SAMN04488138_12013"/>
<dbReference type="InterPro" id="IPR000917">
    <property type="entry name" value="Sulfatase_N"/>
</dbReference>
<reference evidence="4 5" key="1">
    <citation type="submission" date="2016-10" db="EMBL/GenBank/DDBJ databases">
        <authorList>
            <person name="de Groot N.N."/>
        </authorList>
    </citation>
    <scope>NUCLEOTIDE SEQUENCE [LARGE SCALE GENOMIC DNA]</scope>
    <source>
        <strain evidence="4 5">CGMCC 1.8891</strain>
    </source>
</reference>
<dbReference type="GeneID" id="98666091"/>
<dbReference type="SUPFAM" id="SSF51120">
    <property type="entry name" value="beta-Roll"/>
    <property type="match status" value="1"/>
</dbReference>
<proteinExistence type="predicted"/>
<dbReference type="RefSeq" id="WP_066608281.1">
    <property type="nucleotide sequence ID" value="NZ_FORY01000020.1"/>
</dbReference>
<evidence type="ECO:0000313" key="5">
    <source>
        <dbReference type="Proteomes" id="UP000183299"/>
    </source>
</evidence>
<dbReference type="EMBL" id="FORY01000020">
    <property type="protein sequence ID" value="SFK01773.1"/>
    <property type="molecule type" value="Genomic_DNA"/>
</dbReference>
<accession>A0A1I3W3J4</accession>
<evidence type="ECO:0000256" key="2">
    <source>
        <dbReference type="ARBA" id="ARBA00022801"/>
    </source>
</evidence>
<dbReference type="Gene3D" id="3.40.720.10">
    <property type="entry name" value="Alkaline Phosphatase, subunit A"/>
    <property type="match status" value="1"/>
</dbReference>
<organism evidence="4 5">
    <name type="scientific">Celeribacter halophilus</name>
    <dbReference type="NCBI Taxonomy" id="576117"/>
    <lineage>
        <taxon>Bacteria</taxon>
        <taxon>Pseudomonadati</taxon>
        <taxon>Pseudomonadota</taxon>
        <taxon>Alphaproteobacteria</taxon>
        <taxon>Rhodobacterales</taxon>
        <taxon>Roseobacteraceae</taxon>
        <taxon>Celeribacter</taxon>
    </lineage>
</organism>
<name>A0A1I3W3J4_9RHOB</name>
<dbReference type="SUPFAM" id="SSF53649">
    <property type="entry name" value="Alkaline phosphatase-like"/>
    <property type="match status" value="1"/>
</dbReference>
<dbReference type="Pfam" id="PF00884">
    <property type="entry name" value="Sulfatase"/>
    <property type="match status" value="1"/>
</dbReference>
<dbReference type="Gene3D" id="2.150.10.10">
    <property type="entry name" value="Serralysin-like metalloprotease, C-terminal"/>
    <property type="match status" value="1"/>
</dbReference>